<evidence type="ECO:0000313" key="1">
    <source>
        <dbReference type="EMBL" id="KEY71283.1"/>
    </source>
</evidence>
<dbReference type="HOGENOM" id="CLU_3401322_0_0_1"/>
<sequence length="31" mass="3211">MSLRKAYVVSASQSLACLIGSTGNPRATIKS</sequence>
<reference evidence="1 2" key="1">
    <citation type="journal article" date="2014" name="BMC Genomics">
        <title>Comparative genome sequencing reveals chemotype-specific gene clusters in the toxigenic black mold Stachybotrys.</title>
        <authorList>
            <person name="Semeiks J."/>
            <person name="Borek D."/>
            <person name="Otwinowski Z."/>
            <person name="Grishin N.V."/>
        </authorList>
    </citation>
    <scope>NUCLEOTIDE SEQUENCE [LARGE SCALE GENOMIC DNA]</scope>
    <source>
        <strain evidence="2">CBS 109288 / IBT 7711</strain>
    </source>
</reference>
<accession>A0A084B154</accession>
<proteinExistence type="predicted"/>
<gene>
    <name evidence="1" type="ORF">S7711_08864</name>
</gene>
<feature type="non-terminal residue" evidence="1">
    <location>
        <position position="31"/>
    </location>
</feature>
<protein>
    <submittedName>
        <fullName evidence="1">Uncharacterized protein</fullName>
    </submittedName>
</protein>
<keyword evidence="2" id="KW-1185">Reference proteome</keyword>
<dbReference type="AlphaFoldDB" id="A0A084B154"/>
<dbReference type="Proteomes" id="UP000028045">
    <property type="component" value="Unassembled WGS sequence"/>
</dbReference>
<dbReference type="EMBL" id="KL648336">
    <property type="protein sequence ID" value="KEY71283.1"/>
    <property type="molecule type" value="Genomic_DNA"/>
</dbReference>
<evidence type="ECO:0000313" key="2">
    <source>
        <dbReference type="Proteomes" id="UP000028045"/>
    </source>
</evidence>
<organism evidence="1 2">
    <name type="scientific">Stachybotrys chartarum (strain CBS 109288 / IBT 7711)</name>
    <name type="common">Toxic black mold</name>
    <name type="synonym">Stilbospora chartarum</name>
    <dbReference type="NCBI Taxonomy" id="1280523"/>
    <lineage>
        <taxon>Eukaryota</taxon>
        <taxon>Fungi</taxon>
        <taxon>Dikarya</taxon>
        <taxon>Ascomycota</taxon>
        <taxon>Pezizomycotina</taxon>
        <taxon>Sordariomycetes</taxon>
        <taxon>Hypocreomycetidae</taxon>
        <taxon>Hypocreales</taxon>
        <taxon>Stachybotryaceae</taxon>
        <taxon>Stachybotrys</taxon>
    </lineage>
</organism>
<name>A0A084B154_STACB</name>